<keyword evidence="11" id="KW-1185">Reference proteome</keyword>
<dbReference type="CDD" id="cd00037">
    <property type="entry name" value="CLECT"/>
    <property type="match status" value="1"/>
</dbReference>
<dbReference type="PROSITE" id="PS50041">
    <property type="entry name" value="C_TYPE_LECTIN_2"/>
    <property type="match status" value="1"/>
</dbReference>
<feature type="disulfide bond" evidence="4">
    <location>
        <begin position="1526"/>
        <end position="1535"/>
    </location>
</feature>
<dbReference type="STRING" id="31234.E3LCH7"/>
<feature type="domain" description="VWFA" evidence="9">
    <location>
        <begin position="2031"/>
        <end position="2229"/>
    </location>
</feature>
<dbReference type="PROSITE" id="PS50026">
    <property type="entry name" value="EGF_3"/>
    <property type="match status" value="3"/>
</dbReference>
<evidence type="ECO:0000256" key="1">
    <source>
        <dbReference type="ARBA" id="ARBA00004613"/>
    </source>
</evidence>
<dbReference type="HOGENOM" id="CLU_231162_0_0_1"/>
<dbReference type="Pfam" id="PF25106">
    <property type="entry name" value="VWA_4"/>
    <property type="match status" value="1"/>
</dbReference>
<dbReference type="InterPro" id="IPR056861">
    <property type="entry name" value="HMCN1-like_VWA"/>
</dbReference>
<dbReference type="Pfam" id="PF00059">
    <property type="entry name" value="Lectin_C"/>
    <property type="match status" value="1"/>
</dbReference>
<feature type="domain" description="C-type lectin" evidence="8">
    <location>
        <begin position="1191"/>
        <end position="1316"/>
    </location>
</feature>
<dbReference type="eggNOG" id="ENOG502SD0F">
    <property type="taxonomic scope" value="Eukaryota"/>
</dbReference>
<dbReference type="Pfam" id="PF24415">
    <property type="entry name" value="Ig_Irg-7"/>
    <property type="match status" value="1"/>
</dbReference>
<dbReference type="PROSITE" id="PS01186">
    <property type="entry name" value="EGF_2"/>
    <property type="match status" value="3"/>
</dbReference>
<dbReference type="InterPro" id="IPR057086">
    <property type="entry name" value="GBD_Irg-7_N"/>
</dbReference>
<evidence type="ECO:0000313" key="11">
    <source>
        <dbReference type="Proteomes" id="UP000008281"/>
    </source>
</evidence>
<dbReference type="InterPro" id="IPR002035">
    <property type="entry name" value="VWF_A"/>
</dbReference>
<dbReference type="SMART" id="SM00327">
    <property type="entry name" value="VWA"/>
    <property type="match status" value="1"/>
</dbReference>
<feature type="disulfide bond" evidence="4">
    <location>
        <begin position="398"/>
        <end position="407"/>
    </location>
</feature>
<dbReference type="InterPro" id="IPR001304">
    <property type="entry name" value="C-type_lectin-like"/>
</dbReference>
<dbReference type="EMBL" id="DS268407">
    <property type="protein sequence ID" value="EFO82872.1"/>
    <property type="molecule type" value="Genomic_DNA"/>
</dbReference>
<dbReference type="InParanoid" id="E3LCH7"/>
<dbReference type="InterPro" id="IPR016187">
    <property type="entry name" value="CTDL_fold"/>
</dbReference>
<dbReference type="PANTHER" id="PTHR47324:SF1">
    <property type="entry name" value="EGF-LIKE DOMAIN-CONTAINING PROTEIN-RELATED"/>
    <property type="match status" value="1"/>
</dbReference>
<gene>
    <name evidence="10" type="ORF">CRE_00421</name>
</gene>
<dbReference type="InterPro" id="IPR057085">
    <property type="entry name" value="Ig_Irg-7"/>
</dbReference>
<sequence>MRTWVLIAALAVVCLAVEQELSHKDRARAVLKSWNPKNDLKYFEPIRERTYSISDDFICQILIQVETHRSKRSIAQPHVFAGLATRGCNKPGYTGDTCQYPLCAVRNPYIPNSQNSDDISIDATNLANCTQPYVIVVDETMWDIKIELETESPLKPIFFLQAENGDLIYPDSASERPTSYTAKYEMLPPGQYMLGPMAATGEEYCTMMMTARTNIQVTGGFISGDQAERSDYPTLKYTFFDTESVVALHAQGLDFPGQIQGIGFTGAENHISRYIPIGTRYNCTYPYILERYTCRRTSNNDVGHNFLQVEGTSNAGYRFRRILSYQCILPPVSTTTVPAPTTTAAPLTSCQNGGQLLKDASGSPYCYCFGLFTGNDCSQMLCANGGFLPTPTSERCQCPEGFTGYHCQNIVCTDTSGFDFNAENPTLTLVIRSRSELSSVIESAAGSVQSIVDLLSSEPGYLTNFIVVLFDSGKLLINKRYDSWDAAMVDLLKAINSAPSDGGCDDVVFSAVAAALSLYPTNKSPIYVITDGTPNDNGEKETVFHLESYWRAPIYFIYVQPTTAENCNSSPDNSAYRDMVDVASRTGGNTFYFSDRTTISTFFYQHMFNTLFRSQLVLSGDYSHCVNQNVYKSVAIDLTADMVVVVATGTNLTLQVTSPTSDRPTFNTAFTDGVNYIWTYNQQVAGQWFFNLVSGSPNAACTLKIYQKKFNFGGVSQYSPDYDIFWSFATTLTSAAGVLRQPVAGFDAAPVFHVSNYPAFVSMDRVHANLQIYAIRDGVQTEVYGSSGMWRDACEFNFYFPPFTCRVPDEVLYFNFFARDNNDMSLQRAGTMYCASVHPTPAPANQCQNGGVMNPTNTTCFCTPEFTGTYCQNLVCYNGGTNKGDHCVCPPGYAGESCELARCLETGPNPEFIRYGVDMIFAVEITQQSLASLVMLDSNFQEILRDVQMQNRGWIRNFVLVGFNSTWGGPIATSPANNLTAISAALHSLATTIPSDTGCRVQLWDALNHAVFARDVVPGSFIEIFQTTPEDVLDQRSLGIFYTMSRSMDLSIYGFLSARPQSQPVGFVCNATLPDYYVLFGIVTGSTGTTYILQSAEISNAVRLIPLQFSNGQVTINELDDCRHDNGMTTFFPVDAYTQTIQLTVFGYGTSIQVYNGNGVLAEALELFSDDFTGQSVYEVRKNCDNGFEPFGQYCIKFLAKSEDTMSMPQARNFCATAGGYLADDLGDDKNNFFKTGSANTQFWIGLFKGSDGQFYWDRGQGVAPDLLNPANTYWADNEPSNDPTRQCVFFNGQAGDVHKTWVTDSCATVRPFICQKHRYDADHRPNTIGDADLPAGNWYVNIITTPPANMPNYCTLSVRVQSSLQIVTGYTTSVSDDNPQIDPVQDSSANRLISYVHSTDNENRVPILTDAILWDAGNGTFYNGLKYQNRFGCEYSWVSQNFPCPNSDNANNEFGVLHVGEDEFGNTFQRITWGHCSPAEITCGNGGIRQGGQCICTDYWVGAQCTVPICVNGGTKNDDERSCSCPDGYTGLNCQYEVCTPALPQLFSDDRKTLLLVVETTRQNSATVTQLIANLKSIVTSATSFAPLWFANYGLVTFDSTGRTFENFNYTNIDDLITDLTAQSAAISTDGTCSLPYLGVLAHLLEHDNVIAMPNSEIFLFTAAGPSDLNKYGETMDTLFNTQAHLHYVVSQSANCPTFDGVNNVRDMTWLGYGSSGNILFTDSNNIVSLLNNYLPSLYGASVLQDPTGPTNYTCSDGSLPWFVPVDANTTFIYVTVSSEFGSLSVKDPLGLAHNVNPAYSVNNQKMYKIEVDRLGGIWTLQLVNPPGLCLAHVYSTGGAKVYTKFSLPMLVGKNTDPTGSHQDGRNPVPIAGFENVATFHLSGNTFHAGQLQYVEIFDIGNNGGATNILRSELYRREKCSFEYYSDLFTCNGDMIIVFIHGVDENNQKFRRQQVVICNGISQRMNPSTGQPVTGTMAPITQATQQTQGPITQQTQGPNTQPTPQPGQSTTQPPVTASPSPSPSSALQFDIVFLIDGSQSAQSSFDSFTKFIQTMMVTFDVGLNGARVGLVVVAPDLEDQAPPAAQLNSISSQSSLNSNLALLKDNYADFDHPGQVLTYNLQVVTSNDYMSATAGYRSNINNHVLVYITTTTALVLRTNYIILILYFRFYTDPTPSAQTIIAQKQYGIITVGYGASFDNNKLQTISGGAACSFTATDFATLNNQIKPIQQLIINANTNGGNYCKSN</sequence>
<proteinExistence type="predicted"/>
<dbReference type="SMART" id="SM00604">
    <property type="entry name" value="MD"/>
    <property type="match status" value="2"/>
</dbReference>
<dbReference type="Pfam" id="PF00092">
    <property type="entry name" value="VWA"/>
    <property type="match status" value="1"/>
</dbReference>
<feature type="domain" description="EGF-like" evidence="7">
    <location>
        <begin position="1502"/>
        <end position="1536"/>
    </location>
</feature>
<dbReference type="Pfam" id="PF23623">
    <property type="entry name" value="GBD_IRG7_N"/>
    <property type="match status" value="1"/>
</dbReference>
<evidence type="ECO:0000313" key="10">
    <source>
        <dbReference type="EMBL" id="EFO82872.1"/>
    </source>
</evidence>
<dbReference type="InterPro" id="IPR000742">
    <property type="entry name" value="EGF"/>
</dbReference>
<evidence type="ECO:0000259" key="9">
    <source>
        <dbReference type="PROSITE" id="PS50234"/>
    </source>
</evidence>
<comment type="subcellular location">
    <subcellularLocation>
        <location evidence="1">Secreted</location>
    </subcellularLocation>
</comment>
<keyword evidence="4" id="KW-0245">EGF-like domain</keyword>
<keyword evidence="2" id="KW-0964">Secreted</keyword>
<dbReference type="Proteomes" id="UP000008281">
    <property type="component" value="Unassembled WGS sequence"/>
</dbReference>
<dbReference type="PROSITE" id="PS00022">
    <property type="entry name" value="EGF_1"/>
    <property type="match status" value="3"/>
</dbReference>
<feature type="chain" id="PRO_5003174380" evidence="6">
    <location>
        <begin position="17"/>
        <end position="2247"/>
    </location>
</feature>
<organism evidence="11">
    <name type="scientific">Caenorhabditis remanei</name>
    <name type="common">Caenorhabditis vulgaris</name>
    <dbReference type="NCBI Taxonomy" id="31234"/>
    <lineage>
        <taxon>Eukaryota</taxon>
        <taxon>Metazoa</taxon>
        <taxon>Ecdysozoa</taxon>
        <taxon>Nematoda</taxon>
        <taxon>Chromadorea</taxon>
        <taxon>Rhabditida</taxon>
        <taxon>Rhabditina</taxon>
        <taxon>Rhabditomorpha</taxon>
        <taxon>Rhabditoidea</taxon>
        <taxon>Rhabditidae</taxon>
        <taxon>Peloderinae</taxon>
        <taxon>Caenorhabditis</taxon>
    </lineage>
</organism>
<dbReference type="InterPro" id="IPR016186">
    <property type="entry name" value="C-type_lectin-like/link_sf"/>
</dbReference>
<dbReference type="Gene3D" id="3.10.100.10">
    <property type="entry name" value="Mannose-Binding Protein A, subunit A"/>
    <property type="match status" value="1"/>
</dbReference>
<dbReference type="OrthoDB" id="5781816at2759"/>
<feature type="disulfide bond" evidence="4">
    <location>
        <begin position="889"/>
        <end position="898"/>
    </location>
</feature>
<dbReference type="Gene3D" id="2.10.25.10">
    <property type="entry name" value="Laminin"/>
    <property type="match status" value="2"/>
</dbReference>
<dbReference type="SUPFAM" id="SSF56436">
    <property type="entry name" value="C-type lectin-like"/>
    <property type="match status" value="1"/>
</dbReference>
<dbReference type="PANTHER" id="PTHR47324">
    <property type="entry name" value="PROTEIN IRG-7-RELATED"/>
    <property type="match status" value="1"/>
</dbReference>
<dbReference type="InterPro" id="IPR036465">
    <property type="entry name" value="vWFA_dom_sf"/>
</dbReference>
<dbReference type="FunCoup" id="E3LCH7">
    <property type="interactions" value="324"/>
</dbReference>
<name>E3LCH7_CAERE</name>
<dbReference type="SMART" id="SM00181">
    <property type="entry name" value="EGF"/>
    <property type="match status" value="3"/>
</dbReference>
<feature type="domain" description="EGF-like" evidence="7">
    <location>
        <begin position="373"/>
        <end position="408"/>
    </location>
</feature>
<dbReference type="Gene3D" id="3.40.50.410">
    <property type="entry name" value="von Willebrand factor, type A domain"/>
    <property type="match status" value="2"/>
</dbReference>
<protein>
    <submittedName>
        <fullName evidence="10">Uncharacterized protein</fullName>
    </submittedName>
</protein>
<evidence type="ECO:0000256" key="3">
    <source>
        <dbReference type="ARBA" id="ARBA00022729"/>
    </source>
</evidence>
<dbReference type="OMA" id="EFTITHM"/>
<dbReference type="InterPro" id="IPR053295">
    <property type="entry name" value="Innate_immunity_reg"/>
</dbReference>
<dbReference type="CDD" id="cd00054">
    <property type="entry name" value="EGF_CA"/>
    <property type="match status" value="1"/>
</dbReference>
<feature type="domain" description="EGF-like" evidence="7">
    <location>
        <begin position="867"/>
        <end position="899"/>
    </location>
</feature>
<accession>E3LCH7</accession>
<reference evidence="10" key="1">
    <citation type="submission" date="2007-07" db="EMBL/GenBank/DDBJ databases">
        <title>PCAP assembly of the Caenorhabditis remanei genome.</title>
        <authorList>
            <consortium name="The Caenorhabditis remanei Sequencing Consortium"/>
            <person name="Wilson R.K."/>
        </authorList>
    </citation>
    <scope>NUCLEOTIDE SEQUENCE [LARGE SCALE GENOMIC DNA]</scope>
    <source>
        <strain evidence="10">PB4641</strain>
    </source>
</reference>
<dbReference type="SMART" id="SM00034">
    <property type="entry name" value="CLECT"/>
    <property type="match status" value="1"/>
</dbReference>
<comment type="caution">
    <text evidence="4">Lacks conserved residue(s) required for the propagation of feature annotation.</text>
</comment>
<dbReference type="PROSITE" id="PS50234">
    <property type="entry name" value="VWFA"/>
    <property type="match status" value="1"/>
</dbReference>
<evidence type="ECO:0000256" key="2">
    <source>
        <dbReference type="ARBA" id="ARBA00022525"/>
    </source>
</evidence>
<evidence type="ECO:0000259" key="8">
    <source>
        <dbReference type="PROSITE" id="PS50041"/>
    </source>
</evidence>
<feature type="region of interest" description="Disordered" evidence="5">
    <location>
        <begin position="1985"/>
        <end position="2024"/>
    </location>
</feature>
<keyword evidence="4" id="KW-1015">Disulfide bond</keyword>
<evidence type="ECO:0000256" key="6">
    <source>
        <dbReference type="SAM" id="SignalP"/>
    </source>
</evidence>
<dbReference type="SUPFAM" id="SSF53300">
    <property type="entry name" value="vWA-like"/>
    <property type="match status" value="2"/>
</dbReference>
<dbReference type="InterPro" id="IPR006582">
    <property type="entry name" value="MD_domain"/>
</dbReference>
<evidence type="ECO:0000259" key="7">
    <source>
        <dbReference type="PROSITE" id="PS50026"/>
    </source>
</evidence>
<keyword evidence="3 6" id="KW-0732">Signal</keyword>
<evidence type="ECO:0000256" key="5">
    <source>
        <dbReference type="SAM" id="MobiDB-lite"/>
    </source>
</evidence>
<feature type="signal peptide" evidence="6">
    <location>
        <begin position="1"/>
        <end position="16"/>
    </location>
</feature>
<evidence type="ECO:0000256" key="4">
    <source>
        <dbReference type="PROSITE-ProRule" id="PRU00076"/>
    </source>
</evidence>